<proteinExistence type="predicted"/>
<dbReference type="GeneID" id="81475167"/>
<comment type="caution">
    <text evidence="1">The sequence shown here is derived from an EMBL/GenBank/DDBJ whole genome shotgun (WGS) entry which is preliminary data.</text>
</comment>
<dbReference type="InterPro" id="IPR029044">
    <property type="entry name" value="Nucleotide-diphossugar_trans"/>
</dbReference>
<name>A0A9Q2FLW8_GLUJA</name>
<reference evidence="1" key="2">
    <citation type="submission" date="2020-11" db="EMBL/GenBank/DDBJ databases">
        <title>Description of novel Gluconobacter species.</title>
        <authorList>
            <person name="Cleenwerck I."/>
            <person name="Cnockaert M."/>
            <person name="Borremans W."/>
            <person name="Wieme A.D."/>
            <person name="De Vuyst L."/>
            <person name="Vandamme P."/>
        </authorList>
    </citation>
    <scope>NUCLEOTIDE SEQUENCE</scope>
    <source>
        <strain evidence="1">R71697</strain>
    </source>
</reference>
<sequence length="469" mass="52334">MLKTAAVLFVHNEVDNIGWWISHHRAIGFSTLIICDDHSTDGTWTVLSSAASFHDIRLHRSDAHIPDRLERQNAFQEKALRDGRSAFDWMMILATDEYLHFEASTSLEDFLSSATDSTQPVHWCLFGSNGHEDPSPFAPTQAFTRHAPLETADHRVIRTLVRSEDYEGPVPDPLSRLNFAPNWSHARILHYAAGDRRSFLSRHSSATPEDAWNHFNRNDVLDTSAQRWLRQTRQFAASIVQAGLTDLYWQLRQMVVRNDEDTFAKLGLNSSVLFEHEDVSFPDFKFYAFGQTTQLALDLDTEDLVTLETTALDAARYVRLLLMIETSAPAPHPAYLITERLCSVSCLDVEQSPCLLPIVPLKLDPEKRLIMSPLTGQDVALPISDQALVKQMPSAELSSRITALTVLCQGGHTLAALLRGLERLPTPDATALGCAIAMLPSDEADRLSEAFPGLVPRNIRPAKCAPPIP</sequence>
<dbReference type="AlphaFoldDB" id="A0A9Q2FLW8"/>
<dbReference type="EMBL" id="JABCQN010000004">
    <property type="protein sequence ID" value="MBF0871313.1"/>
    <property type="molecule type" value="Genomic_DNA"/>
</dbReference>
<dbReference type="RefSeq" id="WP_194257959.1">
    <property type="nucleotide sequence ID" value="NZ_JABCQN010000004.1"/>
</dbReference>
<dbReference type="SUPFAM" id="SSF53448">
    <property type="entry name" value="Nucleotide-diphospho-sugar transferases"/>
    <property type="match status" value="1"/>
</dbReference>
<reference evidence="1" key="1">
    <citation type="submission" date="2020-04" db="EMBL/GenBank/DDBJ databases">
        <authorList>
            <person name="Sombolestani A."/>
        </authorList>
    </citation>
    <scope>NUCLEOTIDE SEQUENCE</scope>
    <source>
        <strain evidence="1">R71697</strain>
    </source>
</reference>
<evidence type="ECO:0000313" key="1">
    <source>
        <dbReference type="EMBL" id="MBF0871313.1"/>
    </source>
</evidence>
<accession>A0A9Q2FLW8</accession>
<dbReference type="Pfam" id="PF13704">
    <property type="entry name" value="Glyco_tranf_2_4"/>
    <property type="match status" value="1"/>
</dbReference>
<evidence type="ECO:0000313" key="2">
    <source>
        <dbReference type="Proteomes" id="UP000661006"/>
    </source>
</evidence>
<dbReference type="Proteomes" id="UP000661006">
    <property type="component" value="Unassembled WGS sequence"/>
</dbReference>
<organism evidence="1 2">
    <name type="scientific">Gluconobacter japonicus</name>
    <dbReference type="NCBI Taxonomy" id="376620"/>
    <lineage>
        <taxon>Bacteria</taxon>
        <taxon>Pseudomonadati</taxon>
        <taxon>Pseudomonadota</taxon>
        <taxon>Alphaproteobacteria</taxon>
        <taxon>Acetobacterales</taxon>
        <taxon>Acetobacteraceae</taxon>
        <taxon>Gluconobacter</taxon>
    </lineage>
</organism>
<gene>
    <name evidence="1" type="ORF">HKD32_10695</name>
</gene>
<protein>
    <submittedName>
        <fullName evidence="1">Glycosyltransferase family 2 protein</fullName>
    </submittedName>
</protein>